<feature type="region of interest" description="Disordered" evidence="1">
    <location>
        <begin position="793"/>
        <end position="871"/>
    </location>
</feature>
<evidence type="ECO:0000313" key="2">
    <source>
        <dbReference type="EMBL" id="KAF6057427.1"/>
    </source>
</evidence>
<reference evidence="2" key="1">
    <citation type="submission" date="2020-03" db="EMBL/GenBank/DDBJ databases">
        <title>FDA dAtabase for Regulatory Grade micrObial Sequences (FDA-ARGOS): Supporting development and validation of Infectious Disease Dx tests.</title>
        <authorList>
            <person name="Campos J."/>
            <person name="Goldberg B."/>
            <person name="Tallon L."/>
            <person name="Sadzewicz L."/>
            <person name="Vavikolanu K."/>
            <person name="Mehta A."/>
            <person name="Aluvathingal J."/>
            <person name="Nadendla S."/>
            <person name="Nandy P."/>
            <person name="Geyer C."/>
            <person name="Yan Y."/>
            <person name="Sichtig H."/>
        </authorList>
    </citation>
    <scope>NUCLEOTIDE SEQUENCE [LARGE SCALE GENOMIC DNA]</scope>
    <source>
        <strain evidence="2">FDAARGOS_652</strain>
    </source>
</reference>
<feature type="compositionally biased region" description="Low complexity" evidence="1">
    <location>
        <begin position="157"/>
        <end position="175"/>
    </location>
</feature>
<accession>A0A8X7TBL4</accession>
<comment type="caution">
    <text evidence="2">The sequence shown here is derived from an EMBL/GenBank/DDBJ whole genome shotgun (WGS) entry which is preliminary data.</text>
</comment>
<proteinExistence type="predicted"/>
<dbReference type="OrthoDB" id="4087712at2759"/>
<feature type="region of interest" description="Disordered" evidence="1">
    <location>
        <begin position="381"/>
        <end position="415"/>
    </location>
</feature>
<sequence length="1039" mass="114779">MIKSTPQTSVPDTGHSTLAQSAQNPFTEESHPDYTSSSSSSSKDFDQNPSTELTQSTRSNHSNQISSSSNHSYSRSTDILLQQPHEMTQDSLKRLEVESTSSESLSAAAAIAQYPYYNLDDVMASPSSQSQSATTGNHPASGSGSGSKKFTPRSSPRKQQQQYNQNSSSGSGSRSQHQRIGPDGVPLSPIDDDSFNQVPKRFSQFIIDQQNPHISQRLDNLSMISSSLESDQARNNGTSEDVSGNSRETMLSENQNNYNNTHNSSINTSPTMDPHRLVNNNTAHDDIQSVSVSNRDDISESMGSQATIFSTRQEPEALLTNRRVGRLSTGLNKTKSLFNKNKMTKGKNSRSKIVNRTSTVRLYKSPTSSITSSLLMNNNQNKAARGGKTTGATRSGGLGNTNGTATSTTTPSIQSSASLTRQNAIKTKKGSWWYRLQLKIRQFWTKFKFYNFKASSSKKRQVSVRRRRGNRDISRTNPSSSQSIKKSKSLVRKVRENPQNQDLKRLASIKIPPAHQFDHQFAHQSRVRGSKVVPGVGKLQISAPVNNPQLGKVDKIERVIMDDDLKRYAGAGLAPMSPSQQQQGNQGQHRAASRSSMFNKQLLTPEEIADERTGKYTHLSNYISQQESRYLYQSQIKEQQGNQRGSTMQSPFNVGDNDDNEFPSPQIGTSDADQPSWATGGGGDATSSLFTSSQAAPPPVPPPHLDTSYMTQHSKEKKHQHGEGEEQTDYDDDDDDDVYNRAKISHLWQCYLLRVLYNRIQLRQEINQFEQYLITKETSDVINMIFERARRDAELSDDDGTITSAVNNHNLKKMSSNLSPKKKNDDDVTGSVAQKENEATTKADATSSKVVPPVGSGAGVDEDEDVASSSSIYSQDDIISTTTFSTTTSSHITASTNEHGDVLIDPRDQEFTNTVLNRRSMLAEMLEYRSSEEDDEEESENDTISYSSISQLSKSALGSIKTRGSLPSLRNGGGGLDELRRYGTIIKRPSRRRRSTHDAGDDDDDDDEQRSLQSAGTLGMKRSFGMNHSLNELTVSKIN</sequence>
<feature type="compositionally biased region" description="Acidic residues" evidence="1">
    <location>
        <begin position="725"/>
        <end position="735"/>
    </location>
</feature>
<dbReference type="EMBL" id="JABWAB010000003">
    <property type="protein sequence ID" value="KAF6057427.1"/>
    <property type="molecule type" value="Genomic_DNA"/>
</dbReference>
<feature type="region of interest" description="Disordered" evidence="1">
    <location>
        <begin position="928"/>
        <end position="947"/>
    </location>
</feature>
<feature type="compositionally biased region" description="Low complexity" evidence="1">
    <location>
        <begin position="252"/>
        <end position="271"/>
    </location>
</feature>
<feature type="region of interest" description="Disordered" evidence="1">
    <location>
        <begin position="1"/>
        <end position="103"/>
    </location>
</feature>
<feature type="compositionally biased region" description="Polar residues" evidence="1">
    <location>
        <begin position="1"/>
        <end position="27"/>
    </location>
</feature>
<protein>
    <submittedName>
        <fullName evidence="2">Uncharacterized protein</fullName>
    </submittedName>
</protein>
<name>A0A8X7TBL4_CANPA</name>
<feature type="compositionally biased region" description="Polar residues" evidence="1">
    <location>
        <begin position="801"/>
        <end position="819"/>
    </location>
</feature>
<feature type="compositionally biased region" description="Polar residues" evidence="1">
    <location>
        <begin position="278"/>
        <end position="293"/>
    </location>
</feature>
<feature type="compositionally biased region" description="Low complexity" evidence="1">
    <location>
        <begin position="124"/>
        <end position="135"/>
    </location>
</feature>
<feature type="region of interest" description="Disordered" evidence="1">
    <location>
        <begin position="458"/>
        <end position="501"/>
    </location>
</feature>
<feature type="compositionally biased region" description="Polar residues" evidence="1">
    <location>
        <begin position="666"/>
        <end position="677"/>
    </location>
</feature>
<gene>
    <name evidence="2" type="ORF">FOB60_001982</name>
</gene>
<feature type="region of interest" description="Disordered" evidence="1">
    <location>
        <begin position="980"/>
        <end position="1023"/>
    </location>
</feature>
<feature type="region of interest" description="Disordered" evidence="1">
    <location>
        <begin position="638"/>
        <end position="735"/>
    </location>
</feature>
<dbReference type="Proteomes" id="UP000590412">
    <property type="component" value="Unassembled WGS sequence"/>
</dbReference>
<feature type="compositionally biased region" description="Acidic residues" evidence="1">
    <location>
        <begin position="932"/>
        <end position="941"/>
    </location>
</feature>
<feature type="region of interest" description="Disordered" evidence="1">
    <location>
        <begin position="570"/>
        <end position="609"/>
    </location>
</feature>
<evidence type="ECO:0000256" key="1">
    <source>
        <dbReference type="SAM" id="MobiDB-lite"/>
    </source>
</evidence>
<organism evidence="2 3">
    <name type="scientific">Candida parapsilosis</name>
    <name type="common">Yeast</name>
    <dbReference type="NCBI Taxonomy" id="5480"/>
    <lineage>
        <taxon>Eukaryota</taxon>
        <taxon>Fungi</taxon>
        <taxon>Dikarya</taxon>
        <taxon>Ascomycota</taxon>
        <taxon>Saccharomycotina</taxon>
        <taxon>Pichiomycetes</taxon>
        <taxon>Debaryomycetaceae</taxon>
        <taxon>Candida/Lodderomyces clade</taxon>
        <taxon>Candida</taxon>
    </lineage>
</organism>
<feature type="compositionally biased region" description="Basic residues" evidence="1">
    <location>
        <begin position="458"/>
        <end position="469"/>
    </location>
</feature>
<feature type="compositionally biased region" description="Polar residues" evidence="1">
    <location>
        <begin position="136"/>
        <end position="148"/>
    </location>
</feature>
<feature type="compositionally biased region" description="Low complexity" evidence="1">
    <location>
        <begin position="401"/>
        <end position="415"/>
    </location>
</feature>
<feature type="compositionally biased region" description="Polar residues" evidence="1">
    <location>
        <begin position="638"/>
        <end position="652"/>
    </location>
</feature>
<feature type="region of interest" description="Disordered" evidence="1">
    <location>
        <begin position="228"/>
        <end position="247"/>
    </location>
</feature>
<feature type="compositionally biased region" description="Polar residues" evidence="1">
    <location>
        <begin position="593"/>
        <end position="602"/>
    </location>
</feature>
<feature type="region of interest" description="Disordered" evidence="1">
    <location>
        <begin position="252"/>
        <end position="302"/>
    </location>
</feature>
<evidence type="ECO:0000313" key="3">
    <source>
        <dbReference type="Proteomes" id="UP000590412"/>
    </source>
</evidence>
<feature type="compositionally biased region" description="Basic and acidic residues" evidence="1">
    <location>
        <begin position="87"/>
        <end position="97"/>
    </location>
</feature>
<dbReference type="AlphaFoldDB" id="A0A8X7TBL4"/>
<feature type="region of interest" description="Disordered" evidence="1">
    <location>
        <begin position="124"/>
        <end position="196"/>
    </location>
</feature>
<feature type="compositionally biased region" description="Polar residues" evidence="1">
    <location>
        <begin position="685"/>
        <end position="695"/>
    </location>
</feature>
<feature type="compositionally biased region" description="Low complexity" evidence="1">
    <location>
        <begin position="56"/>
        <end position="77"/>
    </location>
</feature>